<keyword evidence="2" id="KW-0732">Signal</keyword>
<sequence>MYKQSIAAFATLAWGVASTVALQHGDYYHNDGLAIRYQQLARDVFTGVPVHEWDDKIHQRSDEDWGLDDFVTRDANGTEAAEVEVRNTPGTCQTFASCAKTVGDKALSAVFYAWFTAAGKAANTSGKDVADFLSHPFVAGVGGVAIGGIINNKVTAATTPSSTPSSTECSTSHTSSDMINSGVSNVLAKNPKATSIEVKVIGETTTWSISISVGAPSTTPSPFCG</sequence>
<feature type="signal peptide" evidence="2">
    <location>
        <begin position="1"/>
        <end position="21"/>
    </location>
</feature>
<accession>A0ABR2V3Q4</accession>
<dbReference type="EMBL" id="JARVKF010000168">
    <property type="protein sequence ID" value="KAK9421550.1"/>
    <property type="molecule type" value="Genomic_DNA"/>
</dbReference>
<feature type="chain" id="PRO_5047168288" evidence="2">
    <location>
        <begin position="22"/>
        <end position="225"/>
    </location>
</feature>
<organism evidence="3 4">
    <name type="scientific">Seiridium unicorne</name>
    <dbReference type="NCBI Taxonomy" id="138068"/>
    <lineage>
        <taxon>Eukaryota</taxon>
        <taxon>Fungi</taxon>
        <taxon>Dikarya</taxon>
        <taxon>Ascomycota</taxon>
        <taxon>Pezizomycotina</taxon>
        <taxon>Sordariomycetes</taxon>
        <taxon>Xylariomycetidae</taxon>
        <taxon>Amphisphaeriales</taxon>
        <taxon>Sporocadaceae</taxon>
        <taxon>Seiridium</taxon>
    </lineage>
</organism>
<comment type="caution">
    <text evidence="3">The sequence shown here is derived from an EMBL/GenBank/DDBJ whole genome shotgun (WGS) entry which is preliminary data.</text>
</comment>
<evidence type="ECO:0000313" key="4">
    <source>
        <dbReference type="Proteomes" id="UP001408356"/>
    </source>
</evidence>
<dbReference type="Proteomes" id="UP001408356">
    <property type="component" value="Unassembled WGS sequence"/>
</dbReference>
<proteinExistence type="predicted"/>
<evidence type="ECO:0000256" key="2">
    <source>
        <dbReference type="SAM" id="SignalP"/>
    </source>
</evidence>
<keyword evidence="4" id="KW-1185">Reference proteome</keyword>
<evidence type="ECO:0000313" key="3">
    <source>
        <dbReference type="EMBL" id="KAK9421550.1"/>
    </source>
</evidence>
<gene>
    <name evidence="3" type="ORF">SUNI508_05480</name>
</gene>
<reference evidence="3 4" key="1">
    <citation type="journal article" date="2024" name="J. Plant Pathol.">
        <title>Sequence and assembly of the genome of Seiridium unicorne, isolate CBS 538.82, causal agent of cypress canker disease.</title>
        <authorList>
            <person name="Scali E."/>
            <person name="Rocca G.D."/>
            <person name="Danti R."/>
            <person name="Garbelotto M."/>
            <person name="Barberini S."/>
            <person name="Baroncelli R."/>
            <person name="Emiliani G."/>
        </authorList>
    </citation>
    <scope>NUCLEOTIDE SEQUENCE [LARGE SCALE GENOMIC DNA]</scope>
    <source>
        <strain evidence="3 4">BM-138-508</strain>
    </source>
</reference>
<evidence type="ECO:0000256" key="1">
    <source>
        <dbReference type="SAM" id="MobiDB-lite"/>
    </source>
</evidence>
<name>A0ABR2V3Q4_9PEZI</name>
<feature type="region of interest" description="Disordered" evidence="1">
    <location>
        <begin position="157"/>
        <end position="176"/>
    </location>
</feature>
<protein>
    <submittedName>
        <fullName evidence="3">Uncharacterized protein</fullName>
    </submittedName>
</protein>